<feature type="compositionally biased region" description="Basic and acidic residues" evidence="1">
    <location>
        <begin position="1"/>
        <end position="15"/>
    </location>
</feature>
<evidence type="ECO:0008006" key="4">
    <source>
        <dbReference type="Google" id="ProtNLM"/>
    </source>
</evidence>
<feature type="region of interest" description="Disordered" evidence="1">
    <location>
        <begin position="94"/>
        <end position="144"/>
    </location>
</feature>
<evidence type="ECO:0000313" key="3">
    <source>
        <dbReference type="Proteomes" id="UP000230069"/>
    </source>
</evidence>
<dbReference type="PANTHER" id="PTHR31672">
    <property type="entry name" value="BNACNNG10540D PROTEIN"/>
    <property type="match status" value="1"/>
</dbReference>
<feature type="region of interest" description="Disordered" evidence="1">
    <location>
        <begin position="469"/>
        <end position="514"/>
    </location>
</feature>
<evidence type="ECO:0000256" key="1">
    <source>
        <dbReference type="SAM" id="MobiDB-lite"/>
    </source>
</evidence>
<dbReference type="Proteomes" id="UP000230069">
    <property type="component" value="Unassembled WGS sequence"/>
</dbReference>
<keyword evidence="3" id="KW-1185">Reference proteome</keyword>
<name>A0A2G5C215_AQUCA</name>
<feature type="region of interest" description="Disordered" evidence="1">
    <location>
        <begin position="1"/>
        <end position="20"/>
    </location>
</feature>
<dbReference type="EMBL" id="KZ305134">
    <property type="protein sequence ID" value="PIA25339.1"/>
    <property type="molecule type" value="Genomic_DNA"/>
</dbReference>
<dbReference type="InParanoid" id="A0A2G5C215"/>
<evidence type="ECO:0000313" key="2">
    <source>
        <dbReference type="EMBL" id="PIA25339.1"/>
    </source>
</evidence>
<organism evidence="2 3">
    <name type="scientific">Aquilegia coerulea</name>
    <name type="common">Rocky mountain columbine</name>
    <dbReference type="NCBI Taxonomy" id="218851"/>
    <lineage>
        <taxon>Eukaryota</taxon>
        <taxon>Viridiplantae</taxon>
        <taxon>Streptophyta</taxon>
        <taxon>Embryophyta</taxon>
        <taxon>Tracheophyta</taxon>
        <taxon>Spermatophyta</taxon>
        <taxon>Magnoliopsida</taxon>
        <taxon>Ranunculales</taxon>
        <taxon>Ranunculaceae</taxon>
        <taxon>Thalictroideae</taxon>
        <taxon>Aquilegia</taxon>
    </lineage>
</organism>
<proteinExistence type="predicted"/>
<protein>
    <recommendedName>
        <fullName evidence="4">F-box associated domain-containing protein</fullName>
    </recommendedName>
</protein>
<sequence length="514" mass="59544">MGDRKRGQDNDNINDRKRHQTTESNNIIRNLDIEFEILLRIPANQLWSLKILNRHWMRCIFYNQGNFVLEHFKYQCLHRKPSIIIKELDEEESGDLNVNSDASNFNSSEEEEEDEEEQKIEDKEEGSEEEKEEQMNDEKNDDGTILQNPTLYLYSILIDATQINTRRMKETINQLSFPTKFHDPLYYQIVTSVDGLLLLAADNPIMYRPDILLCNPAIGYQKKLPYADSESIENEGELSQALGFGCDPETNQYVILRLVSKGKLVYADCIIVPSIVKWIEVYYYNLSHSEWRKDYLPFHDYEITQANAYSKSTIVDQYLHWMGLFEGSECIVACGITTKQLKTLPLPSLSPKSIKLLRSVDNILYLFSVDQKGHDINLWELGVYNDSNTWCMKYVISDPEHLYTVVDFVDKHRILLREINKADGLVMFSCDDSIFEPFHGPKADHSALWDGVRYVESLMPIGQGLLTAEIQEKEKDEDDKTEKAEDEEVKGADRDKTLLGEKDGMHTTQMEDID</sequence>
<dbReference type="AlphaFoldDB" id="A0A2G5C215"/>
<feature type="compositionally biased region" description="Polar residues" evidence="1">
    <location>
        <begin position="96"/>
        <end position="106"/>
    </location>
</feature>
<feature type="compositionally biased region" description="Acidic residues" evidence="1">
    <location>
        <begin position="108"/>
        <end position="132"/>
    </location>
</feature>
<reference evidence="2 3" key="1">
    <citation type="submission" date="2017-09" db="EMBL/GenBank/DDBJ databases">
        <title>WGS assembly of Aquilegia coerulea Goldsmith.</title>
        <authorList>
            <person name="Hodges S."/>
            <person name="Kramer E."/>
            <person name="Nordborg M."/>
            <person name="Tomkins J."/>
            <person name="Borevitz J."/>
            <person name="Derieg N."/>
            <person name="Yan J."/>
            <person name="Mihaltcheva S."/>
            <person name="Hayes R.D."/>
            <person name="Rokhsar D."/>
        </authorList>
    </citation>
    <scope>NUCLEOTIDE SEQUENCE [LARGE SCALE GENOMIC DNA]</scope>
    <source>
        <strain evidence="3">cv. Goldsmith</strain>
    </source>
</reference>
<dbReference type="PANTHER" id="PTHR31672:SF13">
    <property type="entry name" value="F-BOX PROTEIN CPR30-LIKE"/>
    <property type="match status" value="1"/>
</dbReference>
<gene>
    <name evidence="2" type="ORF">AQUCO_11800019v1</name>
</gene>
<dbReference type="InterPro" id="IPR050796">
    <property type="entry name" value="SCF_F-box_component"/>
</dbReference>
<feature type="compositionally biased region" description="Basic and acidic residues" evidence="1">
    <location>
        <begin position="133"/>
        <end position="142"/>
    </location>
</feature>
<feature type="compositionally biased region" description="Basic and acidic residues" evidence="1">
    <location>
        <begin position="470"/>
        <end position="505"/>
    </location>
</feature>
<accession>A0A2G5C215</accession>